<keyword evidence="1" id="KW-0732">Signal</keyword>
<evidence type="ECO:0000313" key="4">
    <source>
        <dbReference type="Proteomes" id="UP001597357"/>
    </source>
</evidence>
<dbReference type="PROSITE" id="PS51257">
    <property type="entry name" value="PROKAR_LIPOPROTEIN"/>
    <property type="match status" value="1"/>
</dbReference>
<evidence type="ECO:0000256" key="1">
    <source>
        <dbReference type="SAM" id="SignalP"/>
    </source>
</evidence>
<protein>
    <submittedName>
        <fullName evidence="3">FixH family protein</fullName>
    </submittedName>
</protein>
<feature type="domain" description="YtkA-like" evidence="2">
    <location>
        <begin position="190"/>
        <end position="249"/>
    </location>
</feature>
<evidence type="ECO:0000259" key="2">
    <source>
        <dbReference type="Pfam" id="PF13115"/>
    </source>
</evidence>
<feature type="chain" id="PRO_5046755195" evidence="1">
    <location>
        <begin position="22"/>
        <end position="279"/>
    </location>
</feature>
<dbReference type="RefSeq" id="WP_379046910.1">
    <property type="nucleotide sequence ID" value="NZ_JBHULZ010000041.1"/>
</dbReference>
<keyword evidence="4" id="KW-1185">Reference proteome</keyword>
<sequence length="279" mass="31502">MKLLKYFSLLAMILLSACSSDDDGIATPINETENLTLVQTINANNHEILLYTTTGEIEQGYNEVYLQIKSGDELITNADISWMPIMHMTSKMHSCPNSNVVKSPAKETLYQGYLVFQMASNDDEYWELNFDYSIDGTPFTASDKVYVKPAPKQRVAVFMGSDNQKYVLAMVDPINPQGAVNDMRAGLFKMEDMMNFTSVNNYHIKIDPRMPSMENHGSPNNQDLYQENGQGFYEGKVNFTMTGYWKINLQVANESGEIIKGEAVTESNEASSLYFEVEF</sequence>
<proteinExistence type="predicted"/>
<dbReference type="InterPro" id="IPR032693">
    <property type="entry name" value="YtkA-like_dom"/>
</dbReference>
<accession>A0ABW5SFT5</accession>
<dbReference type="Pfam" id="PF13115">
    <property type="entry name" value="YtkA"/>
    <property type="match status" value="1"/>
</dbReference>
<comment type="caution">
    <text evidence="3">The sequence shown here is derived from an EMBL/GenBank/DDBJ whole genome shotgun (WGS) entry which is preliminary data.</text>
</comment>
<name>A0ABW5SFT5_9FLAO</name>
<dbReference type="EMBL" id="JBHULZ010000041">
    <property type="protein sequence ID" value="MFD2698023.1"/>
    <property type="molecule type" value="Genomic_DNA"/>
</dbReference>
<organism evidence="3 4">
    <name type="scientific">Mesonia sediminis</name>
    <dbReference type="NCBI Taxonomy" id="1703946"/>
    <lineage>
        <taxon>Bacteria</taxon>
        <taxon>Pseudomonadati</taxon>
        <taxon>Bacteroidota</taxon>
        <taxon>Flavobacteriia</taxon>
        <taxon>Flavobacteriales</taxon>
        <taxon>Flavobacteriaceae</taxon>
        <taxon>Mesonia</taxon>
    </lineage>
</organism>
<reference evidence="4" key="1">
    <citation type="journal article" date="2019" name="Int. J. Syst. Evol. Microbiol.">
        <title>The Global Catalogue of Microorganisms (GCM) 10K type strain sequencing project: providing services to taxonomists for standard genome sequencing and annotation.</title>
        <authorList>
            <consortium name="The Broad Institute Genomics Platform"/>
            <consortium name="The Broad Institute Genome Sequencing Center for Infectious Disease"/>
            <person name="Wu L."/>
            <person name="Ma J."/>
        </authorList>
    </citation>
    <scope>NUCLEOTIDE SEQUENCE [LARGE SCALE GENOMIC DNA]</scope>
    <source>
        <strain evidence="4">KCTC 42255</strain>
    </source>
</reference>
<gene>
    <name evidence="3" type="ORF">ACFSQ0_08475</name>
</gene>
<dbReference type="Proteomes" id="UP001597357">
    <property type="component" value="Unassembled WGS sequence"/>
</dbReference>
<evidence type="ECO:0000313" key="3">
    <source>
        <dbReference type="EMBL" id="MFD2698023.1"/>
    </source>
</evidence>
<feature type="signal peptide" evidence="1">
    <location>
        <begin position="1"/>
        <end position="21"/>
    </location>
</feature>